<proteinExistence type="predicted"/>
<dbReference type="EMBL" id="VSRR010005457">
    <property type="protein sequence ID" value="MPC42491.1"/>
    <property type="molecule type" value="Genomic_DNA"/>
</dbReference>
<evidence type="ECO:0000313" key="1">
    <source>
        <dbReference type="EMBL" id="MPC42491.1"/>
    </source>
</evidence>
<comment type="caution">
    <text evidence="1">The sequence shown here is derived from an EMBL/GenBank/DDBJ whole genome shotgun (WGS) entry which is preliminary data.</text>
</comment>
<sequence>MDALSDRHESPGFCDLPPLLHQQGRDVALQEEIVDTYQNDYLLHEGLIALAPFQTNSGLDQFIGCCEPSRN</sequence>
<reference evidence="1 2" key="1">
    <citation type="submission" date="2019-05" db="EMBL/GenBank/DDBJ databases">
        <title>Another draft genome of Portunus trituberculatus and its Hox gene families provides insights of decapod evolution.</title>
        <authorList>
            <person name="Jeong J.-H."/>
            <person name="Song I."/>
            <person name="Kim S."/>
            <person name="Choi T."/>
            <person name="Kim D."/>
            <person name="Ryu S."/>
            <person name="Kim W."/>
        </authorList>
    </citation>
    <scope>NUCLEOTIDE SEQUENCE [LARGE SCALE GENOMIC DNA]</scope>
    <source>
        <tissue evidence="1">Muscle</tissue>
    </source>
</reference>
<protein>
    <submittedName>
        <fullName evidence="1">Uncharacterized protein</fullName>
    </submittedName>
</protein>
<name>A0A5B7F5Y9_PORTR</name>
<accession>A0A5B7F5Y9</accession>
<gene>
    <name evidence="1" type="ORF">E2C01_036112</name>
</gene>
<evidence type="ECO:0000313" key="2">
    <source>
        <dbReference type="Proteomes" id="UP000324222"/>
    </source>
</evidence>
<dbReference type="AlphaFoldDB" id="A0A5B7F5Y9"/>
<dbReference type="Proteomes" id="UP000324222">
    <property type="component" value="Unassembled WGS sequence"/>
</dbReference>
<keyword evidence="2" id="KW-1185">Reference proteome</keyword>
<organism evidence="1 2">
    <name type="scientific">Portunus trituberculatus</name>
    <name type="common">Swimming crab</name>
    <name type="synonym">Neptunus trituberculatus</name>
    <dbReference type="NCBI Taxonomy" id="210409"/>
    <lineage>
        <taxon>Eukaryota</taxon>
        <taxon>Metazoa</taxon>
        <taxon>Ecdysozoa</taxon>
        <taxon>Arthropoda</taxon>
        <taxon>Crustacea</taxon>
        <taxon>Multicrustacea</taxon>
        <taxon>Malacostraca</taxon>
        <taxon>Eumalacostraca</taxon>
        <taxon>Eucarida</taxon>
        <taxon>Decapoda</taxon>
        <taxon>Pleocyemata</taxon>
        <taxon>Brachyura</taxon>
        <taxon>Eubrachyura</taxon>
        <taxon>Portunoidea</taxon>
        <taxon>Portunidae</taxon>
        <taxon>Portuninae</taxon>
        <taxon>Portunus</taxon>
    </lineage>
</organism>